<keyword evidence="2" id="KW-0456">Lyase</keyword>
<dbReference type="Gene3D" id="3.10.490.10">
    <property type="entry name" value="Gamma-glutamyl cyclotransferase-like"/>
    <property type="match status" value="1"/>
</dbReference>
<dbReference type="EMBL" id="HBHT01022949">
    <property type="protein sequence ID" value="CAD9973342.1"/>
    <property type="molecule type" value="Transcribed_RNA"/>
</dbReference>
<dbReference type="EMBL" id="HBHT01022947">
    <property type="protein sequence ID" value="CAD9973339.1"/>
    <property type="molecule type" value="Transcribed_RNA"/>
</dbReference>
<dbReference type="EC" id="4.3.2.9" evidence="1"/>
<sequence>MTGSLDGKEDQATMEMSPEEEDGEVWYFGFGPIVHPQVRQRRGLKTSDCQAAVLQDHRLTFAFGGVATVVPQVGFTVHGVVMKLPDMAAWKKLKSFDAGYYVEEEVDVFPYKKEEYDDGDLDDFFAKTTPIQCYAFVLNEFDESCLQRNIVEKKPQERYLRLIADGMVTHGVDETYVGDEIMSCPFIASRKEEEWQSFPHVRDPLPRISFPAYQKLCKRQPKDLYFIVNNLVMKADSIPESNNAVEWMKSHAHGKPDISHLVHQMIVDPRLPYAETEQEMSERHYKWVFNHVFEFLQQADVAAKAVFIVRPSNTRQVCWPNFDTPSLSSLRKSLRASLGK</sequence>
<evidence type="ECO:0000313" key="4">
    <source>
        <dbReference type="EMBL" id="CAD9973342.1"/>
    </source>
</evidence>
<dbReference type="SUPFAM" id="SSF110857">
    <property type="entry name" value="Gamma-glutamyl cyclotransferase-like"/>
    <property type="match status" value="1"/>
</dbReference>
<gene>
    <name evidence="3" type="ORF">APAL1065_LOCUS15401</name>
    <name evidence="4" type="ORF">APAL1065_LOCUS15402</name>
</gene>
<evidence type="ECO:0000256" key="1">
    <source>
        <dbReference type="ARBA" id="ARBA00012346"/>
    </source>
</evidence>
<reference evidence="4" key="1">
    <citation type="submission" date="2021-01" db="EMBL/GenBank/DDBJ databases">
        <authorList>
            <person name="Corre E."/>
            <person name="Pelletier E."/>
            <person name="Niang G."/>
            <person name="Scheremetjew M."/>
            <person name="Finn R."/>
            <person name="Kale V."/>
            <person name="Holt S."/>
            <person name="Cochrane G."/>
            <person name="Meng A."/>
            <person name="Brown T."/>
            <person name="Cohen L."/>
        </authorList>
    </citation>
    <scope>NUCLEOTIDE SEQUENCE</scope>
    <source>
        <strain evidence="4">CCMP125</strain>
    </source>
</reference>
<dbReference type="GO" id="GO:0003839">
    <property type="term" value="F:gamma-glutamylcyclotransferase activity"/>
    <property type="evidence" value="ECO:0007669"/>
    <property type="project" value="UniProtKB-EC"/>
</dbReference>
<name>A0A6U3BJA8_9STRA</name>
<dbReference type="PANTHER" id="PTHR12935:SF0">
    <property type="entry name" value="GAMMA-GLUTAMYLCYCLOTRANSFERASE"/>
    <property type="match status" value="1"/>
</dbReference>
<dbReference type="AlphaFoldDB" id="A0A6U3BJA8"/>
<dbReference type="InterPro" id="IPR036568">
    <property type="entry name" value="GGCT-like_sf"/>
</dbReference>
<accession>A0A6U3BJA8</accession>
<organism evidence="4">
    <name type="scientific">Entomoneis paludosa</name>
    <dbReference type="NCBI Taxonomy" id="265537"/>
    <lineage>
        <taxon>Eukaryota</taxon>
        <taxon>Sar</taxon>
        <taxon>Stramenopiles</taxon>
        <taxon>Ochrophyta</taxon>
        <taxon>Bacillariophyta</taxon>
        <taxon>Bacillariophyceae</taxon>
        <taxon>Bacillariophycidae</taxon>
        <taxon>Entomoneidaceae</taxon>
        <taxon>Entomoneis</taxon>
    </lineage>
</organism>
<evidence type="ECO:0000256" key="2">
    <source>
        <dbReference type="ARBA" id="ARBA00023239"/>
    </source>
</evidence>
<protein>
    <recommendedName>
        <fullName evidence="1">gamma-glutamylcyclotransferase</fullName>
        <ecNumber evidence="1">4.3.2.9</ecNumber>
    </recommendedName>
</protein>
<proteinExistence type="predicted"/>
<dbReference type="PANTHER" id="PTHR12935">
    <property type="entry name" value="GAMMA-GLUTAMYLCYCLOTRANSFERASE"/>
    <property type="match status" value="1"/>
</dbReference>
<dbReference type="InterPro" id="IPR017939">
    <property type="entry name" value="G-Glutamylcylcotransferase"/>
</dbReference>
<evidence type="ECO:0000313" key="3">
    <source>
        <dbReference type="EMBL" id="CAD9973339.1"/>
    </source>
</evidence>